<evidence type="ECO:0000256" key="2">
    <source>
        <dbReference type="ARBA" id="ARBA00022737"/>
    </source>
</evidence>
<name>A0A2Z6RMS6_9GLOM</name>
<dbReference type="PROSITE" id="PS00626">
    <property type="entry name" value="RCC1_2"/>
    <property type="match status" value="1"/>
</dbReference>
<evidence type="ECO:0000259" key="5">
    <source>
        <dbReference type="Pfam" id="PF25390"/>
    </source>
</evidence>
<evidence type="ECO:0000256" key="1">
    <source>
        <dbReference type="ARBA" id="ARBA00022658"/>
    </source>
</evidence>
<reference evidence="6 7" key="1">
    <citation type="submission" date="2017-11" db="EMBL/GenBank/DDBJ databases">
        <title>The genome of Rhizophagus clarus HR1 reveals common genetic basis of auxotrophy among arbuscular mycorrhizal fungi.</title>
        <authorList>
            <person name="Kobayashi Y."/>
        </authorList>
    </citation>
    <scope>NUCLEOTIDE SEQUENCE [LARGE SCALE GENOMIC DNA]</scope>
    <source>
        <strain evidence="6 7">HR1</strain>
    </source>
</reference>
<dbReference type="STRING" id="94130.A0A2Z6RMS6"/>
<accession>A0A2Z6RMS6</accession>
<sequence length="653" mass="71058">MVKKSPRAKQQVTEPTTDTRRSTRIKGRTAADQASSTNATTAASVKSTTSSRPVRQVRQKKSPQKAATSKSDRPRRNVTTARSTPAASNTPHKRKRKSTSVVNPANQPAGGTTIERRSSKKVKFVLIDPTTSESSTSSRNVDLKQPSTATVQETQVASSVVIHETTVPQVTTTIVPAMKSSKKRSTAGLSAEDSELSTGSTSKRSRKRTVEEDYKLLKPKRRKGDTFTVPIPTRPQQIGQVYVIGSNELSQCGMEGLENFKQLEYIKTLEKFKIVDISAGSLHNAALTVDGKIVTWGVNDHGTLGRFTENPKSAEAKAILEAGNYNIIEEGIPAYAEGLDNINIVKVVCGGNATFAISDQGHLYATGTFKGKDGIIGFSYDKRIEQPIFTRYSSFENLTIVDIAAGVDHALALTREGDVYAWGSNEAYRLGRKLSERRSLKPLIPFNLALKHIVRLYAGSYHNFAIDNGGKVWVFGFNNMGQCGLDASKQAIIPPERHSFLNKIGQRVEEFAAGEHHTLARMQNGQVFSFGRSDYGQLGLGDSVLPTSKESKARISTPTAIPSLSSIKSVGAGDHFSMAVDTVNKIYAWGFGDYFVLGNKKEEVVTSPFRMPDLKELEGRDIVRISCGSAHALFLITATSSSDGDAMDVDTNK</sequence>
<dbReference type="PANTHER" id="PTHR45982">
    <property type="entry name" value="REGULATOR OF CHROMOSOME CONDENSATION"/>
    <property type="match status" value="1"/>
</dbReference>
<dbReference type="InterPro" id="IPR009091">
    <property type="entry name" value="RCC1/BLIP-II"/>
</dbReference>
<dbReference type="GO" id="GO:0005737">
    <property type="term" value="C:cytoplasm"/>
    <property type="evidence" value="ECO:0007669"/>
    <property type="project" value="TreeGrafter"/>
</dbReference>
<feature type="repeat" description="RCC1" evidence="3">
    <location>
        <begin position="361"/>
        <end position="416"/>
    </location>
</feature>
<dbReference type="AlphaFoldDB" id="A0A2Z6RMS6"/>
<dbReference type="SUPFAM" id="SSF50985">
    <property type="entry name" value="RCC1/BLIP-II"/>
    <property type="match status" value="2"/>
</dbReference>
<feature type="region of interest" description="Disordered" evidence="4">
    <location>
        <begin position="1"/>
        <end position="147"/>
    </location>
</feature>
<feature type="compositionally biased region" description="Polar residues" evidence="4">
    <location>
        <begin position="99"/>
        <end position="110"/>
    </location>
</feature>
<evidence type="ECO:0000313" key="6">
    <source>
        <dbReference type="EMBL" id="GBC02223.1"/>
    </source>
</evidence>
<dbReference type="PANTHER" id="PTHR45982:SF1">
    <property type="entry name" value="REGULATOR OF CHROMOSOME CONDENSATION"/>
    <property type="match status" value="1"/>
</dbReference>
<dbReference type="InterPro" id="IPR051553">
    <property type="entry name" value="Ran_GTPase-activating"/>
</dbReference>
<feature type="repeat" description="RCC1" evidence="3">
    <location>
        <begin position="239"/>
        <end position="290"/>
    </location>
</feature>
<dbReference type="GO" id="GO:0005085">
    <property type="term" value="F:guanyl-nucleotide exchange factor activity"/>
    <property type="evidence" value="ECO:0007669"/>
    <property type="project" value="TreeGrafter"/>
</dbReference>
<organism evidence="6 7">
    <name type="scientific">Rhizophagus clarus</name>
    <dbReference type="NCBI Taxonomy" id="94130"/>
    <lineage>
        <taxon>Eukaryota</taxon>
        <taxon>Fungi</taxon>
        <taxon>Fungi incertae sedis</taxon>
        <taxon>Mucoromycota</taxon>
        <taxon>Glomeromycotina</taxon>
        <taxon>Glomeromycetes</taxon>
        <taxon>Glomerales</taxon>
        <taxon>Glomeraceae</taxon>
        <taxon>Rhizophagus</taxon>
    </lineage>
</organism>
<feature type="repeat" description="RCC1" evidence="3">
    <location>
        <begin position="525"/>
        <end position="583"/>
    </location>
</feature>
<protein>
    <recommendedName>
        <fullName evidence="5">RCC1-like domain-containing protein</fullName>
    </recommendedName>
</protein>
<dbReference type="InterPro" id="IPR058923">
    <property type="entry name" value="RCC1-like_dom"/>
</dbReference>
<feature type="repeat" description="RCC1" evidence="3">
    <location>
        <begin position="417"/>
        <end position="469"/>
    </location>
</feature>
<feature type="repeat" description="RCC1" evidence="3">
    <location>
        <begin position="584"/>
        <end position="638"/>
    </location>
</feature>
<proteinExistence type="predicted"/>
<dbReference type="Gene3D" id="2.130.10.30">
    <property type="entry name" value="Regulator of chromosome condensation 1/beta-lactamase-inhibitor protein II"/>
    <property type="match status" value="1"/>
</dbReference>
<comment type="caution">
    <text evidence="6">The sequence shown here is derived from an EMBL/GenBank/DDBJ whole genome shotgun (WGS) entry which is preliminary data.</text>
</comment>
<feature type="compositionally biased region" description="Low complexity" evidence="4">
    <location>
        <begin position="30"/>
        <end position="51"/>
    </location>
</feature>
<gene>
    <name evidence="6" type="ORF">RclHR1_04500011</name>
</gene>
<dbReference type="InterPro" id="IPR000408">
    <property type="entry name" value="Reg_chr_condens"/>
</dbReference>
<keyword evidence="1" id="KW-0344">Guanine-nucleotide releasing factor</keyword>
<dbReference type="PRINTS" id="PR00633">
    <property type="entry name" value="RCCNDNSATION"/>
</dbReference>
<dbReference type="PROSITE" id="PS50012">
    <property type="entry name" value="RCC1_3"/>
    <property type="match status" value="7"/>
</dbReference>
<dbReference type="Proteomes" id="UP000247702">
    <property type="component" value="Unassembled WGS sequence"/>
</dbReference>
<feature type="compositionally biased region" description="Polar residues" evidence="4">
    <location>
        <begin position="77"/>
        <end position="90"/>
    </location>
</feature>
<keyword evidence="2" id="KW-0677">Repeat</keyword>
<evidence type="ECO:0000256" key="3">
    <source>
        <dbReference type="PROSITE-ProRule" id="PRU00235"/>
    </source>
</evidence>
<evidence type="ECO:0000313" key="7">
    <source>
        <dbReference type="Proteomes" id="UP000247702"/>
    </source>
</evidence>
<feature type="region of interest" description="Disordered" evidence="4">
    <location>
        <begin position="178"/>
        <end position="212"/>
    </location>
</feature>
<feature type="domain" description="RCC1-like" evidence="5">
    <location>
        <begin position="240"/>
        <end position="633"/>
    </location>
</feature>
<feature type="repeat" description="RCC1" evidence="3">
    <location>
        <begin position="291"/>
        <end position="360"/>
    </location>
</feature>
<evidence type="ECO:0000256" key="4">
    <source>
        <dbReference type="SAM" id="MobiDB-lite"/>
    </source>
</evidence>
<dbReference type="EMBL" id="BEXD01003816">
    <property type="protein sequence ID" value="GBC02223.1"/>
    <property type="molecule type" value="Genomic_DNA"/>
</dbReference>
<feature type="repeat" description="RCC1" evidence="3">
    <location>
        <begin position="470"/>
        <end position="524"/>
    </location>
</feature>
<keyword evidence="7" id="KW-1185">Reference proteome</keyword>
<dbReference type="Pfam" id="PF25390">
    <property type="entry name" value="WD40_RLD"/>
    <property type="match status" value="1"/>
</dbReference>
<feature type="compositionally biased region" description="Polar residues" evidence="4">
    <location>
        <begin position="129"/>
        <end position="147"/>
    </location>
</feature>